<dbReference type="Pfam" id="PF13787">
    <property type="entry name" value="HXXEE"/>
    <property type="match status" value="1"/>
</dbReference>
<name>A0A3S8RL03_9FIRM</name>
<protein>
    <submittedName>
        <fullName evidence="2">HXXEE domain-containing protein</fullName>
    </submittedName>
</protein>
<proteinExistence type="predicted"/>
<accession>A0A3S8RL03</accession>
<organism evidence="2 3">
    <name type="scientific">Erysipelothrix piscisicarius</name>
    <dbReference type="NCBI Taxonomy" id="2485784"/>
    <lineage>
        <taxon>Bacteria</taxon>
        <taxon>Bacillati</taxon>
        <taxon>Bacillota</taxon>
        <taxon>Erysipelotrichia</taxon>
        <taxon>Erysipelotrichales</taxon>
        <taxon>Erysipelotrichaceae</taxon>
        <taxon>Erysipelothrix</taxon>
    </lineage>
</organism>
<dbReference type="AlphaFoldDB" id="A0A3S8RL03"/>
<keyword evidence="1" id="KW-0472">Membrane</keyword>
<dbReference type="RefSeq" id="WP_125163737.1">
    <property type="nucleotide sequence ID" value="NZ_CP034234.1"/>
</dbReference>
<evidence type="ECO:0000256" key="1">
    <source>
        <dbReference type="SAM" id="Phobius"/>
    </source>
</evidence>
<evidence type="ECO:0000313" key="3">
    <source>
        <dbReference type="Proteomes" id="UP000278804"/>
    </source>
</evidence>
<keyword evidence="1" id="KW-0812">Transmembrane</keyword>
<gene>
    <name evidence="2" type="ORF">EEI45_00640</name>
</gene>
<sequence length="146" mass="16756">MKFLRRNWDSVGLFFWLVAAITLFFIWNDITVVQRLLLMNFITMTVHQFEEFGFPGGMPILLNVEKMKSENPERYPQNQNSVMIGNMITSYIFYLLPVFFPNHIWFGLGGVLVGLTQVPVHVGVAKMLKSFYAPGNFALLLGHVPI</sequence>
<dbReference type="KEGG" id="eri:EEI45_00640"/>
<keyword evidence="3" id="KW-1185">Reference proteome</keyword>
<evidence type="ECO:0000313" key="2">
    <source>
        <dbReference type="EMBL" id="AZK43513.1"/>
    </source>
</evidence>
<keyword evidence="1" id="KW-1133">Transmembrane helix</keyword>
<dbReference type="Proteomes" id="UP000278804">
    <property type="component" value="Chromosome"/>
</dbReference>
<reference evidence="2 3" key="1">
    <citation type="journal article" date="2020" name="Int. J. Syst. Evol. Microbiol.">
        <title>Description of Erysipelothrix piscisicarius sp. nov., an emergent fish pathogen, and assessment of virulence using a tiger barb (Puntigrus tetrazona) infection model.</title>
        <authorList>
            <person name="Pomaranski E.K."/>
            <person name="Griffin M.J."/>
            <person name="Camus A.C."/>
            <person name="Armwood A.R."/>
            <person name="Shelley J."/>
            <person name="Waldbieser G.C."/>
            <person name="LaFrentz B.R."/>
            <person name="Garcia J.C."/>
            <person name="Yanong R."/>
            <person name="Soto E."/>
        </authorList>
    </citation>
    <scope>NUCLEOTIDE SEQUENCE [LARGE SCALE GENOMIC DNA]</scope>
    <source>
        <strain evidence="2 3">15TAL0474</strain>
    </source>
</reference>
<feature type="transmembrane region" description="Helical" evidence="1">
    <location>
        <begin position="12"/>
        <end position="30"/>
    </location>
</feature>
<dbReference type="EMBL" id="CP034234">
    <property type="protein sequence ID" value="AZK43513.1"/>
    <property type="molecule type" value="Genomic_DNA"/>
</dbReference>
<feature type="transmembrane region" description="Helical" evidence="1">
    <location>
        <begin position="106"/>
        <end position="124"/>
    </location>
</feature>
<dbReference type="InterPro" id="IPR025671">
    <property type="entry name" value="HXXEE"/>
</dbReference>